<feature type="domain" description="Endonuclease/exonuclease/phosphatase" evidence="1">
    <location>
        <begin position="44"/>
        <end position="303"/>
    </location>
</feature>
<dbReference type="EMBL" id="RXZH01000001">
    <property type="protein sequence ID" value="RTZ17469.1"/>
    <property type="molecule type" value="Genomic_DNA"/>
</dbReference>
<dbReference type="InterPro" id="IPR036691">
    <property type="entry name" value="Endo/exonu/phosph_ase_sf"/>
</dbReference>
<dbReference type="Gene3D" id="3.60.10.10">
    <property type="entry name" value="Endonuclease/exonuclease/phosphatase"/>
    <property type="match status" value="1"/>
</dbReference>
<dbReference type="Proteomes" id="UP000268973">
    <property type="component" value="Unassembled WGS sequence"/>
</dbReference>
<proteinExistence type="predicted"/>
<keyword evidence="2" id="KW-0378">Hydrolase</keyword>
<dbReference type="PANTHER" id="PTHR14859:SF15">
    <property type="entry name" value="ENDONUCLEASE_EXONUCLEASE_PHOSPHATASE DOMAIN-CONTAINING PROTEIN"/>
    <property type="match status" value="1"/>
</dbReference>
<reference evidence="2 3" key="1">
    <citation type="submission" date="2018-12" db="EMBL/GenBank/DDBJ databases">
        <title>Vibrio sp. isolated from China Sea.</title>
        <authorList>
            <person name="Li Y."/>
        </authorList>
    </citation>
    <scope>NUCLEOTIDE SEQUENCE [LARGE SCALE GENOMIC DNA]</scope>
    <source>
        <strain evidence="2 3">BEI207</strain>
    </source>
</reference>
<keyword evidence="2" id="KW-0269">Exonuclease</keyword>
<keyword evidence="2" id="KW-0255">Endonuclease</keyword>
<dbReference type="GO" id="GO:0004519">
    <property type="term" value="F:endonuclease activity"/>
    <property type="evidence" value="ECO:0007669"/>
    <property type="project" value="UniProtKB-KW"/>
</dbReference>
<evidence type="ECO:0000259" key="1">
    <source>
        <dbReference type="Pfam" id="PF03372"/>
    </source>
</evidence>
<gene>
    <name evidence="2" type="ORF">EJ063_01410</name>
</gene>
<dbReference type="GO" id="GO:0016020">
    <property type="term" value="C:membrane"/>
    <property type="evidence" value="ECO:0007669"/>
    <property type="project" value="GOC"/>
</dbReference>
<dbReference type="Pfam" id="PF03372">
    <property type="entry name" value="Exo_endo_phos"/>
    <property type="match status" value="1"/>
</dbReference>
<dbReference type="GO" id="GO:0006506">
    <property type="term" value="P:GPI anchor biosynthetic process"/>
    <property type="evidence" value="ECO:0007669"/>
    <property type="project" value="TreeGrafter"/>
</dbReference>
<accession>A0A3S0P872</accession>
<keyword evidence="3" id="KW-1185">Reference proteome</keyword>
<dbReference type="InterPro" id="IPR051916">
    <property type="entry name" value="GPI-anchor_lipid_remodeler"/>
</dbReference>
<dbReference type="InterPro" id="IPR005135">
    <property type="entry name" value="Endo/exonuclease/phosphatase"/>
</dbReference>
<evidence type="ECO:0000313" key="2">
    <source>
        <dbReference type="EMBL" id="RTZ17469.1"/>
    </source>
</evidence>
<comment type="caution">
    <text evidence="2">The sequence shown here is derived from an EMBL/GenBank/DDBJ whole genome shotgun (WGS) entry which is preliminary data.</text>
</comment>
<dbReference type="PANTHER" id="PTHR14859">
    <property type="entry name" value="CALCOFLUOR WHITE HYPERSENSITIVE PROTEIN PRECURSOR"/>
    <property type="match status" value="1"/>
</dbReference>
<evidence type="ECO:0000313" key="3">
    <source>
        <dbReference type="Proteomes" id="UP000268973"/>
    </source>
</evidence>
<keyword evidence="2" id="KW-0540">Nuclease</keyword>
<dbReference type="GO" id="GO:0004527">
    <property type="term" value="F:exonuclease activity"/>
    <property type="evidence" value="ECO:0007669"/>
    <property type="project" value="UniProtKB-KW"/>
</dbReference>
<organism evidence="2 3">
    <name type="scientific">Vibrio aquaticus</name>
    <dbReference type="NCBI Taxonomy" id="2496559"/>
    <lineage>
        <taxon>Bacteria</taxon>
        <taxon>Pseudomonadati</taxon>
        <taxon>Pseudomonadota</taxon>
        <taxon>Gammaproteobacteria</taxon>
        <taxon>Vibrionales</taxon>
        <taxon>Vibrionaceae</taxon>
        <taxon>Vibrio</taxon>
    </lineage>
</organism>
<dbReference type="OrthoDB" id="833328at2"/>
<dbReference type="RefSeq" id="WP_126572225.1">
    <property type="nucleotide sequence ID" value="NZ_RXZH01000001.1"/>
</dbReference>
<name>A0A3S0P872_9VIBR</name>
<dbReference type="SUPFAM" id="SSF56219">
    <property type="entry name" value="DNase I-like"/>
    <property type="match status" value="1"/>
</dbReference>
<sequence length="314" mass="35609">MLTDKTLTFATANLFNFIAPPDAFYEFNNIYEEEAWLGKCQWTADQLSTLNADIVGLQEVFSIGQARSLCEQLGYPHFVTVEQPHVESDYIYSKPVVAIASKYPITHVQKVTPPIEQCQGYPNTLPEFSRHPIHVIIDVPELGEFSVYVCHLKSQRPTEGDHPDLDNPILGSWLSSQQRGWEAVMLRLFMEAAYKKAPKPTVLLGDMNQAISSDTTGYLVKQVRQQESGLILKDSWDLFDASEQSRPATHYHFANGNVLDYVLMSQEFHTDSDVSMADIVRYQTLDSHLINPIYERDKFASDHAFVAVTARFVL</sequence>
<dbReference type="AlphaFoldDB" id="A0A3S0P872"/>
<protein>
    <submittedName>
        <fullName evidence="2">Endonuclease/exonuclease/phosphatase family protein</fullName>
    </submittedName>
</protein>